<dbReference type="STRING" id="439292.Bsel_0958"/>
<dbReference type="PROSITE" id="PS50112">
    <property type="entry name" value="PAS"/>
    <property type="match status" value="1"/>
</dbReference>
<dbReference type="PROSITE" id="PS50045">
    <property type="entry name" value="SIGMA54_INTERACT_4"/>
    <property type="match status" value="1"/>
</dbReference>
<dbReference type="Gene3D" id="3.30.450.20">
    <property type="entry name" value="PAS domain"/>
    <property type="match status" value="1"/>
</dbReference>
<dbReference type="PANTHER" id="PTHR32071">
    <property type="entry name" value="TRANSCRIPTIONAL REGULATORY PROTEIN"/>
    <property type="match status" value="1"/>
</dbReference>
<name>D6Y089_BACIE</name>
<dbReference type="InterPro" id="IPR002078">
    <property type="entry name" value="Sigma_54_int"/>
</dbReference>
<accession>D6Y089</accession>
<evidence type="ECO:0000313" key="7">
    <source>
        <dbReference type="Proteomes" id="UP000000271"/>
    </source>
</evidence>
<dbReference type="SUPFAM" id="SSF55785">
    <property type="entry name" value="PYP-like sensor domain (PAS domain)"/>
    <property type="match status" value="1"/>
</dbReference>
<dbReference type="Pfam" id="PF00158">
    <property type="entry name" value="Sigma54_activat"/>
    <property type="match status" value="1"/>
</dbReference>
<keyword evidence="2" id="KW-0067">ATP-binding</keyword>
<dbReference type="PROSITE" id="PS00676">
    <property type="entry name" value="SIGMA54_INTERACT_2"/>
    <property type="match status" value="1"/>
</dbReference>
<dbReference type="FunFam" id="3.40.50.300:FF:000006">
    <property type="entry name" value="DNA-binding transcriptional regulator NtrC"/>
    <property type="match status" value="1"/>
</dbReference>
<evidence type="ECO:0000256" key="3">
    <source>
        <dbReference type="SAM" id="MobiDB-lite"/>
    </source>
</evidence>
<dbReference type="eggNOG" id="COG3829">
    <property type="taxonomic scope" value="Bacteria"/>
</dbReference>
<dbReference type="Pfam" id="PF00989">
    <property type="entry name" value="PAS"/>
    <property type="match status" value="1"/>
</dbReference>
<dbReference type="SUPFAM" id="SSF52540">
    <property type="entry name" value="P-loop containing nucleoside triphosphate hydrolases"/>
    <property type="match status" value="1"/>
</dbReference>
<dbReference type="InterPro" id="IPR025662">
    <property type="entry name" value="Sigma_54_int_dom_ATP-bd_1"/>
</dbReference>
<sequence length="689" mass="77501">MDGIALVTGSKETKETLADQLEELVGDFVPIDSYAVEEDAVPLLTDKLVVFSSTIVKEETRSSMGEGCTHLVASRVVNFHALDALFDLPDGTEILYVNDLKETVHEAIASLREIGVDHLHFYPYYPGKRSVKQIPLAVTPGEVEKVPDFVTRTINIKPRLIDMATMIDLLNRLDLLEEKHRDVSVRYLQRMIQLNRRVAQMSQHSKKVADHLQEVVNGVHDGILAINEQGIVTVFNGILERILQLDGKRAVGRNVRDIITDEGLYQFIAEDRIEEGSRFFTLNETDVMVHAMHLDVNKTTVITFKNVGETLEIEKKRRRDLKKKGHYAKFSFRDIVGNHPELVETKRIANKLAQSELTILIEGESGTGKELFASSIHNASPRKEGPFLAVNFSALPEDLVESELFGYEDGAFTGAKKGGKKGLFEQADGGTLFLDEIGDISMKVQARLLRVLQEKELLRVGGSEILPVDVRVIAATNKDLLKLIDEKAFRDDLYHRLKVLFLHLPALRRRKSDVKELIHYFTHQAGRGDTVIPEDVIQRLTDYDWYGNIRELKNTIDYMLTVSDGNTLTLQDIPNESFFSRPKTSGMQVTTGSTGRPNVRSGPIGDSLLEEERLVLILSLIQELQEEGMPAGAGAVRDRLKVYDQHDLSPHLVRKQMKLLEAHGLVQNFRGRTGAKITREGEAYLERAD</sequence>
<dbReference type="HOGENOM" id="CLU_000445_8_7_9"/>
<protein>
    <submittedName>
        <fullName evidence="6">Sigma54 specific transcriptional regulator</fullName>
    </submittedName>
</protein>
<dbReference type="PANTHER" id="PTHR32071:SF57">
    <property type="entry name" value="C4-DICARBOXYLATE TRANSPORT TRANSCRIPTIONAL REGULATORY PROTEIN DCTD"/>
    <property type="match status" value="1"/>
</dbReference>
<feature type="compositionally biased region" description="Polar residues" evidence="3">
    <location>
        <begin position="581"/>
        <end position="596"/>
    </location>
</feature>
<organism evidence="6 7">
    <name type="scientific">Bacillus selenitireducens (strain ATCC 700615 / DSM 15326 / MLS10)</name>
    <dbReference type="NCBI Taxonomy" id="439292"/>
    <lineage>
        <taxon>Bacteria</taxon>
        <taxon>Bacillati</taxon>
        <taxon>Bacillota</taxon>
        <taxon>Bacilli</taxon>
        <taxon>Bacillales</taxon>
        <taxon>Bacillaceae</taxon>
        <taxon>Salisediminibacterium</taxon>
    </lineage>
</organism>
<dbReference type="InterPro" id="IPR003593">
    <property type="entry name" value="AAA+_ATPase"/>
</dbReference>
<dbReference type="InterPro" id="IPR027417">
    <property type="entry name" value="P-loop_NTPase"/>
</dbReference>
<evidence type="ECO:0000259" key="5">
    <source>
        <dbReference type="PROSITE" id="PS50112"/>
    </source>
</evidence>
<dbReference type="GO" id="GO:0005524">
    <property type="term" value="F:ATP binding"/>
    <property type="evidence" value="ECO:0007669"/>
    <property type="project" value="UniProtKB-KW"/>
</dbReference>
<dbReference type="OrthoDB" id="9803970at2"/>
<dbReference type="RefSeq" id="WP_013171905.1">
    <property type="nucleotide sequence ID" value="NC_014219.1"/>
</dbReference>
<dbReference type="SMART" id="SM00382">
    <property type="entry name" value="AAA"/>
    <property type="match status" value="1"/>
</dbReference>
<feature type="region of interest" description="Disordered" evidence="3">
    <location>
        <begin position="581"/>
        <end position="604"/>
    </location>
</feature>
<dbReference type="InterPro" id="IPR025943">
    <property type="entry name" value="Sigma_54_int_dom_ATP-bd_2"/>
</dbReference>
<dbReference type="InterPro" id="IPR013767">
    <property type="entry name" value="PAS_fold"/>
</dbReference>
<feature type="domain" description="Sigma-54 factor interaction" evidence="4">
    <location>
        <begin position="335"/>
        <end position="561"/>
    </location>
</feature>
<dbReference type="CDD" id="cd00009">
    <property type="entry name" value="AAA"/>
    <property type="match status" value="1"/>
</dbReference>
<dbReference type="EMBL" id="CP001791">
    <property type="protein sequence ID" value="ADH98480.1"/>
    <property type="molecule type" value="Genomic_DNA"/>
</dbReference>
<gene>
    <name evidence="6" type="ordered locus">Bsel_0958</name>
</gene>
<evidence type="ECO:0000259" key="4">
    <source>
        <dbReference type="PROSITE" id="PS50045"/>
    </source>
</evidence>
<reference evidence="6" key="1">
    <citation type="submission" date="2009-10" db="EMBL/GenBank/DDBJ databases">
        <title>Complete sequence of Bacillus selenitireducens MLS10.</title>
        <authorList>
            <consortium name="US DOE Joint Genome Institute"/>
            <person name="Lucas S."/>
            <person name="Copeland A."/>
            <person name="Lapidus A."/>
            <person name="Glavina del Rio T."/>
            <person name="Dalin E."/>
            <person name="Tice H."/>
            <person name="Bruce D."/>
            <person name="Goodwin L."/>
            <person name="Pitluck S."/>
            <person name="Sims D."/>
            <person name="Brettin T."/>
            <person name="Detter J.C."/>
            <person name="Han C."/>
            <person name="Larimer F."/>
            <person name="Land M."/>
            <person name="Hauser L."/>
            <person name="Kyrpides N."/>
            <person name="Ovchinnikova G."/>
            <person name="Stolz J."/>
        </authorList>
    </citation>
    <scope>NUCLEOTIDE SEQUENCE [LARGE SCALE GENOMIC DNA]</scope>
    <source>
        <strain evidence="6">MLS10</strain>
    </source>
</reference>
<dbReference type="InterPro" id="IPR035965">
    <property type="entry name" value="PAS-like_dom_sf"/>
</dbReference>
<dbReference type="InterPro" id="IPR058031">
    <property type="entry name" value="AAA_lid_NorR"/>
</dbReference>
<keyword evidence="1" id="KW-0547">Nucleotide-binding</keyword>
<dbReference type="PROSITE" id="PS00675">
    <property type="entry name" value="SIGMA54_INTERACT_1"/>
    <property type="match status" value="1"/>
</dbReference>
<dbReference type="InterPro" id="IPR000014">
    <property type="entry name" value="PAS"/>
</dbReference>
<keyword evidence="7" id="KW-1185">Reference proteome</keyword>
<dbReference type="Gene3D" id="3.40.50.300">
    <property type="entry name" value="P-loop containing nucleotide triphosphate hydrolases"/>
    <property type="match status" value="1"/>
</dbReference>
<proteinExistence type="predicted"/>
<dbReference type="GO" id="GO:0006355">
    <property type="term" value="P:regulation of DNA-templated transcription"/>
    <property type="evidence" value="ECO:0007669"/>
    <property type="project" value="InterPro"/>
</dbReference>
<dbReference type="Gene3D" id="1.10.8.60">
    <property type="match status" value="1"/>
</dbReference>
<dbReference type="Proteomes" id="UP000000271">
    <property type="component" value="Chromosome"/>
</dbReference>
<dbReference type="AlphaFoldDB" id="D6Y089"/>
<feature type="domain" description="PAS" evidence="5">
    <location>
        <begin position="208"/>
        <end position="262"/>
    </location>
</feature>
<dbReference type="Pfam" id="PF25601">
    <property type="entry name" value="AAA_lid_14"/>
    <property type="match status" value="1"/>
</dbReference>
<evidence type="ECO:0000313" key="6">
    <source>
        <dbReference type="EMBL" id="ADH98480.1"/>
    </source>
</evidence>
<dbReference type="KEGG" id="bse:Bsel_0958"/>
<evidence type="ECO:0000256" key="2">
    <source>
        <dbReference type="ARBA" id="ARBA00022840"/>
    </source>
</evidence>
<evidence type="ECO:0000256" key="1">
    <source>
        <dbReference type="ARBA" id="ARBA00022741"/>
    </source>
</evidence>
<dbReference type="SMART" id="SM00091">
    <property type="entry name" value="PAS"/>
    <property type="match status" value="1"/>
</dbReference>